<keyword evidence="1" id="KW-0175">Coiled coil</keyword>
<dbReference type="GO" id="GO:0003676">
    <property type="term" value="F:nucleic acid binding"/>
    <property type="evidence" value="ECO:0007669"/>
    <property type="project" value="InterPro"/>
</dbReference>
<evidence type="ECO:0000313" key="4">
    <source>
        <dbReference type="EMBL" id="OLQ14343.1"/>
    </source>
</evidence>
<evidence type="ECO:0000256" key="2">
    <source>
        <dbReference type="SAM" id="MobiDB-lite"/>
    </source>
</evidence>
<comment type="caution">
    <text evidence="4">The sequence shown here is derived from an EMBL/GenBank/DDBJ whole genome shotgun (WGS) entry which is preliminary data.</text>
</comment>
<keyword evidence="5" id="KW-1185">Reference proteome</keyword>
<dbReference type="GO" id="GO:0008270">
    <property type="term" value="F:zinc ion binding"/>
    <property type="evidence" value="ECO:0007669"/>
    <property type="project" value="InterPro"/>
</dbReference>
<feature type="coiled-coil region" evidence="1">
    <location>
        <begin position="200"/>
        <end position="231"/>
    </location>
</feature>
<gene>
    <name evidence="4" type="ORF">AK812_SmicGene1561</name>
</gene>
<accession>A0A1Q9F3S8</accession>
<proteinExistence type="predicted"/>
<reference evidence="4 5" key="1">
    <citation type="submission" date="2016-02" db="EMBL/GenBank/DDBJ databases">
        <title>Genome analysis of coral dinoflagellate symbionts highlights evolutionary adaptations to a symbiotic lifestyle.</title>
        <authorList>
            <person name="Aranda M."/>
            <person name="Li Y."/>
            <person name="Liew Y.J."/>
            <person name="Baumgarten S."/>
            <person name="Simakov O."/>
            <person name="Wilson M."/>
            <person name="Piel J."/>
            <person name="Ashoor H."/>
            <person name="Bougouffa S."/>
            <person name="Bajic V.B."/>
            <person name="Ryu T."/>
            <person name="Ravasi T."/>
            <person name="Bayer T."/>
            <person name="Micklem G."/>
            <person name="Kim H."/>
            <person name="Bhak J."/>
            <person name="Lajeunesse T.C."/>
            <person name="Voolstra C.R."/>
        </authorList>
    </citation>
    <scope>NUCLEOTIDE SEQUENCE [LARGE SCALE GENOMIC DNA]</scope>
    <source>
        <strain evidence="4 5">CCMP2467</strain>
    </source>
</reference>
<name>A0A1Q9F3S8_SYMMI</name>
<evidence type="ECO:0000256" key="1">
    <source>
        <dbReference type="SAM" id="Coils"/>
    </source>
</evidence>
<evidence type="ECO:0000259" key="3">
    <source>
        <dbReference type="SMART" id="SM00451"/>
    </source>
</evidence>
<feature type="domain" description="U1-type" evidence="3">
    <location>
        <begin position="780"/>
        <end position="809"/>
    </location>
</feature>
<dbReference type="EMBL" id="LSRX01000016">
    <property type="protein sequence ID" value="OLQ14343.1"/>
    <property type="molecule type" value="Genomic_DNA"/>
</dbReference>
<dbReference type="OrthoDB" id="410563at2759"/>
<dbReference type="AlphaFoldDB" id="A0A1Q9F3S8"/>
<dbReference type="InterPro" id="IPR003604">
    <property type="entry name" value="Matrin/U1-like-C_Znf_C2H2"/>
</dbReference>
<evidence type="ECO:0000313" key="5">
    <source>
        <dbReference type="Proteomes" id="UP000186817"/>
    </source>
</evidence>
<feature type="domain" description="U1-type" evidence="3">
    <location>
        <begin position="871"/>
        <end position="899"/>
    </location>
</feature>
<feature type="domain" description="U1-type" evidence="3">
    <location>
        <begin position="684"/>
        <end position="713"/>
    </location>
</feature>
<organism evidence="4 5">
    <name type="scientific">Symbiodinium microadriaticum</name>
    <name type="common">Dinoflagellate</name>
    <name type="synonym">Zooxanthella microadriatica</name>
    <dbReference type="NCBI Taxonomy" id="2951"/>
    <lineage>
        <taxon>Eukaryota</taxon>
        <taxon>Sar</taxon>
        <taxon>Alveolata</taxon>
        <taxon>Dinophyceae</taxon>
        <taxon>Suessiales</taxon>
        <taxon>Symbiodiniaceae</taxon>
        <taxon>Symbiodinium</taxon>
    </lineage>
</organism>
<dbReference type="Proteomes" id="UP000186817">
    <property type="component" value="Unassembled WGS sequence"/>
</dbReference>
<protein>
    <recommendedName>
        <fullName evidence="3">U1-type domain-containing protein</fullName>
    </recommendedName>
</protein>
<dbReference type="SMART" id="SM00451">
    <property type="entry name" value="ZnF_U1"/>
    <property type="match status" value="3"/>
</dbReference>
<feature type="region of interest" description="Disordered" evidence="2">
    <location>
        <begin position="726"/>
        <end position="765"/>
    </location>
</feature>
<sequence>MERLQVMVLAAGVGDTWADMLAPAARNACATLAEKLRDLNRAGGIFVIQCPDQYGREMTKAAGKAFEDVLSKDASLSLQDFSIAGDWQTDTHQNSIREWIAEPRPSKKGLVALCSNLRGFADDLTSSSILRLFLCPLASELEVEDWFRIYTRRSGTNVLGLWQFKALKLFDLNINPRGFCEVAACISKFAADHNAGTHGLDKLLEEARMKRDEFEATRQREEEEAEEFEAAQGLEDDLPSFLERNRPPRGMDDVKWQWLPESGVGRWAAEGRLALAEQVAKILLGAQRSGKIRGLWRVEAPSIQHAENELSRAQLQQDGAWQDLMKEQHRRSQEWKEWETEGDKYMQEVVYQLWDSCISGSEECDMELGDLRALVEKWRPDGQASACQVAEPKKNKMHPDGLRGGHRLIAFGVKDELAAEIQALPEVVRPFPEEQPRPGEFTWYLLDQMASFALQLNPKALVRVQYFTRDGYWAHLESTQNALTRVWRCHSRAQSGFAKASNWTGFLNLVADMVGIGDTRDVTEGRGAWQETFSGFLPMRIEVRYGSGKAFSADKEQKTKMEANVLEAAVGELLASKDDACIALARLISVLCGLCALYPPANLPPSNRHMLFKYASKICQPIPGHRHLNHEQLDRWIDDELLKCDWLIAEGQDPGIPDTPELLLEGSSPPPQWGRPDLFARLPDMSWLCLLCGRTASDSHVQGKDHTRYLKYDETRVQQAIRATREKFKLQSSSSGDPGISAEDAAGYPPESTPEARCDPSADGPPASWGRKDIFLKLPDGSWTCLLCDRGATDEHVGSKKHENNLRYSDGEILKWVAQNRQKHAKTQGASTAAAASEEAKTAAPAMPIQGGAQRPPASWGPTKFYWLNKDGVWECLLCDKFATEEHVQSKNHIRYAKFSEKDIDKYIRETLARKQS</sequence>